<sequence length="2096" mass="231566">MPQHISNYFMSPPKYESAADRYYRLQREQREKLEKASEAGYYSGNKDDEYLKQFVVREEDKPRPAGTTMLPVNGENILAKINAQLPLESPFKVDERGKALLPIPDPNLLGGYSRNDLEKAYTEVTQKQIPPKVAYKASDFKYGSPFEGTRRQQLDKFKSGLRSGAIIRNRTNDGDYIFRRYKDKAGRMQTETLPIAFIDNDGQLKPITVQADMVYGGLPVPMAIAAQFLGPSLKYTPETFKLAARKHTRESLESEGWWDAFGKGAFQNPLTGFNRTIRQIGGDGKIISSDRPFSDPSGVYKSGRMWGDIVNKTAIAAAVTIGTAGIGGALGATGMGLARTAGALGGSAPYLSENLQRILTGEYTPAGGIGRTLLEAGTGAAGMSSALKLSKKVASNILDPATNIIKPLAGYIVQTGVRQAGIGAVEALGRIGFDAAEGKPLPSMMQIAEMVGTQMLMAGVMNAVFEIATPPGSVKGVFDALSIRKQGLSGEKVFNYLSKYADVYTPEQLIKVLKDEGLIKTDIAANKAIQSIEMIKEANARLRSAQEFAAMGRAPVDDPVSKVIYDAQQADIKNAVLQMATDPQGKQVFYTKNVDHIKSETTGRTPEPDEVSVQKELTVEGQPGYKSQTVQDIGMKLEKLQSEKTSSDAIKTAIKKYEVLAPKELDPYLGKKINTWNKPETTESLMDVYKAATDTDGTGTNISEIVDVLVRIGQGDYVPSRFLEDGPIYQNRVAGVDGYKFKAGSREEAIADILAYNERGAIFEQFVETLKTKGLDDTKARQTVANIFKIQTDTFGEIKTKFITKNKLKTYEDFLKQFKEGVDEQGKSAKTGGERVEGEAKEKTTEIQEPVETVARPEEQVQQLNEAQVQQLESAINELAALAGQTKTQRIEATMKPVVHPQQRYDAAVSRDVAEQVPPHDYVDALAQAEITNQPLRTHPDDIIARESDRVVEQAVIKEEVPEVETYRSLIKPKDDKFTKKYLAGLDLLKEIENLNIEGLNIEGKAGQIKITSADDFYSVREILKDAGVDQNLINDVGAGKDLIINGTNKQIAAINRKIAAGKLGKDVVKIRETLKDVGRSAIAVTGGLLSYELLPDNDEWKPYKEAILFGSIGGVGIKGMKWMALKPGLRMLVPPHIKSALDVPDIIAQGKAMELTSIFESPALARYTDKLPEGSNIARAGEEFVKKTLVLSKKQDDVFGTGLIRKLTSFDPLTLGFRDVDKINAYPLMQEMLKGNTRGNMVEYSINQTLKEFTKNLPDVKLAGLIADANWSVYQDVVTIKNNYGLTPNEKSLAIRNAVADENVVNAIQRSSQRLTDTRDLSGSDAAALLPNYKQWREYMNQTSSLEIEGMLSDKYQITPETMAATKAELIGFKEEYEANMNELKEIKKEIKARGAIHPESKRLSDEIKLINEEIKAKGKEHPDYKRLLSERKAISQEKRLRKEEFKKYKELVIASAELKKLTSEQTRLITNKANQDGLYQSVSGKLKAIENAEAFLAQSAAQQHFNAYTGFKKNKPYYFSVYEIADKIKEDGSAMENSRVNAHDSRADYIMMFKSKKNLDAARDKFVSEHNIERSGDGNWIIDAVNKQGQKVDVDDNPISLSGKAVKRVKVRMNDKINVNSPGLTLRQSSDQIKTTIQRVLQMQGGRAKFVTKIKEGMAEIKAEQVKLREKFDPDGDPSQSNDNHVMTEVNPQFKELDDLTVQALEIMSRAEQGNMGINDIKRNIEKLLSYTLLSRPPQFSTPRGSRGMTPNTANDWLKTIMAFNDSEIAMGTNAISRGHTLKEIDRQLADNADMGIKNEWNEHLINLRRDITNHVALDKTTQKFAHAANLTALAFSVKVLSGNALSGVKNVSQAVQSVAMLVNLAGWSSVRGVPAAAKTGVHIALKTAGMLNDKTIARIKPFADISARINKGIDNVDLFKNDKVLSAVHKKLLKRRMAADAPTSQLEGDWDKARADKFFFVQRGGEYINRMESAMMYAGAMKKELDGLSFNDRVEKLTNDAAAFASLTQGRYSIQWRSPLERKVATSWLGRNLMTMWSPAFRAVYLWGDMLGRAGGAADTPRIRGLAALATMGVVGLMLGGEKRIPGLKDILD</sequence>
<feature type="non-terminal residue" evidence="2">
    <location>
        <position position="2096"/>
    </location>
</feature>
<gene>
    <name evidence="2" type="ORF">LCGC14_0692740</name>
</gene>
<organism evidence="2">
    <name type="scientific">marine sediment metagenome</name>
    <dbReference type="NCBI Taxonomy" id="412755"/>
    <lineage>
        <taxon>unclassified sequences</taxon>
        <taxon>metagenomes</taxon>
        <taxon>ecological metagenomes</taxon>
    </lineage>
</organism>
<name>A0A0F9R5A3_9ZZZZ</name>
<proteinExistence type="predicted"/>
<protein>
    <submittedName>
        <fullName evidence="2">Uncharacterized protein</fullName>
    </submittedName>
</protein>
<comment type="caution">
    <text evidence="2">The sequence shown here is derived from an EMBL/GenBank/DDBJ whole genome shotgun (WGS) entry which is preliminary data.</text>
</comment>
<evidence type="ECO:0000256" key="1">
    <source>
        <dbReference type="SAM" id="MobiDB-lite"/>
    </source>
</evidence>
<reference evidence="2" key="1">
    <citation type="journal article" date="2015" name="Nature">
        <title>Complex archaea that bridge the gap between prokaryotes and eukaryotes.</title>
        <authorList>
            <person name="Spang A."/>
            <person name="Saw J.H."/>
            <person name="Jorgensen S.L."/>
            <person name="Zaremba-Niedzwiedzka K."/>
            <person name="Martijn J."/>
            <person name="Lind A.E."/>
            <person name="van Eijk R."/>
            <person name="Schleper C."/>
            <person name="Guy L."/>
            <person name="Ettema T.J."/>
        </authorList>
    </citation>
    <scope>NUCLEOTIDE SEQUENCE</scope>
</reference>
<accession>A0A0F9R5A3</accession>
<dbReference type="EMBL" id="LAZR01001449">
    <property type="protein sequence ID" value="KKN44462.1"/>
    <property type="molecule type" value="Genomic_DNA"/>
</dbReference>
<evidence type="ECO:0000313" key="2">
    <source>
        <dbReference type="EMBL" id="KKN44462.1"/>
    </source>
</evidence>
<feature type="compositionally biased region" description="Basic and acidic residues" evidence="1">
    <location>
        <begin position="824"/>
        <end position="846"/>
    </location>
</feature>
<feature type="region of interest" description="Disordered" evidence="1">
    <location>
        <begin position="824"/>
        <end position="847"/>
    </location>
</feature>